<dbReference type="PROSITE" id="PS51782">
    <property type="entry name" value="LYSM"/>
    <property type="match status" value="1"/>
</dbReference>
<dbReference type="SUPFAM" id="SSF48452">
    <property type="entry name" value="TPR-like"/>
    <property type="match status" value="1"/>
</dbReference>
<reference evidence="2 3" key="1">
    <citation type="submission" date="2020-10" db="EMBL/GenBank/DDBJ databases">
        <title>Phylogeny of dyella-like bacteria.</title>
        <authorList>
            <person name="Fu J."/>
        </authorList>
    </citation>
    <scope>NUCLEOTIDE SEQUENCE [LARGE SCALE GENOMIC DNA]</scope>
    <source>
        <strain evidence="2 3">BB4</strain>
    </source>
</reference>
<dbReference type="Pfam" id="PF01476">
    <property type="entry name" value="LysM"/>
    <property type="match status" value="1"/>
</dbReference>
<protein>
    <submittedName>
        <fullName evidence="2">LysM peptidoglycan-binding domain-containing protein</fullName>
    </submittedName>
</protein>
<keyword evidence="3" id="KW-1185">Reference proteome</keyword>
<evidence type="ECO:0000313" key="3">
    <source>
        <dbReference type="Proteomes" id="UP001620408"/>
    </source>
</evidence>
<organism evidence="2 3">
    <name type="scientific">Dyella koreensis</name>
    <dbReference type="NCBI Taxonomy" id="311235"/>
    <lineage>
        <taxon>Bacteria</taxon>
        <taxon>Pseudomonadati</taxon>
        <taxon>Pseudomonadota</taxon>
        <taxon>Gammaproteobacteria</taxon>
        <taxon>Lysobacterales</taxon>
        <taxon>Rhodanobacteraceae</taxon>
        <taxon>Dyella</taxon>
    </lineage>
</organism>
<dbReference type="Gene3D" id="3.10.350.10">
    <property type="entry name" value="LysM domain"/>
    <property type="match status" value="1"/>
</dbReference>
<dbReference type="RefSeq" id="WP_379984594.1">
    <property type="nucleotide sequence ID" value="NZ_JADIKD010000012.1"/>
</dbReference>
<dbReference type="InterPro" id="IPR018392">
    <property type="entry name" value="LysM"/>
</dbReference>
<accession>A0ABW8KBZ0</accession>
<dbReference type="EMBL" id="JADIKD010000012">
    <property type="protein sequence ID" value="MFK2919367.1"/>
    <property type="molecule type" value="Genomic_DNA"/>
</dbReference>
<sequence length="317" mass="33565">MMKVQGDVAVGFPWKRATAVVVLSAAMLGLAGCAQMKALKSKVGGPSSDNAPAATVEKPVEMASTEGGREPSLAAIVNGDLQQGHYAVGEKALRQYLRQHPGDRSAQGMLRQLTSDPAQMLGSSSRTYVAQSGDSYSSLAARYLGDANLFLVLARYNGSTNPSLLRAGQTLRLPASAKNVASQGLVADSGSEASSDDTLIVRPSAVSDTESPTAKAARLQKESVALSSQGQKAQALARLGEALSLDPKLKPSGSEASSLRTQLLSSYHERAIVLYRDQQLDPAIALWDRVLAIDPSYEPATVYRARALELKKRLTQL</sequence>
<comment type="caution">
    <text evidence="2">The sequence shown here is derived from an EMBL/GenBank/DDBJ whole genome shotgun (WGS) entry which is preliminary data.</text>
</comment>
<gene>
    <name evidence="2" type="ORF">ISS97_19040</name>
</gene>
<feature type="domain" description="LysM" evidence="1">
    <location>
        <begin position="126"/>
        <end position="173"/>
    </location>
</feature>
<dbReference type="SMART" id="SM00257">
    <property type="entry name" value="LysM"/>
    <property type="match status" value="1"/>
</dbReference>
<dbReference type="Gene3D" id="1.25.40.10">
    <property type="entry name" value="Tetratricopeptide repeat domain"/>
    <property type="match status" value="1"/>
</dbReference>
<name>A0ABW8KBZ0_9GAMM</name>
<evidence type="ECO:0000313" key="2">
    <source>
        <dbReference type="EMBL" id="MFK2919367.1"/>
    </source>
</evidence>
<dbReference type="SUPFAM" id="SSF54106">
    <property type="entry name" value="LysM domain"/>
    <property type="match status" value="1"/>
</dbReference>
<dbReference type="InterPro" id="IPR019734">
    <property type="entry name" value="TPR_rpt"/>
</dbReference>
<dbReference type="SMART" id="SM00028">
    <property type="entry name" value="TPR"/>
    <property type="match status" value="2"/>
</dbReference>
<dbReference type="InterPro" id="IPR036779">
    <property type="entry name" value="LysM_dom_sf"/>
</dbReference>
<dbReference type="InterPro" id="IPR011990">
    <property type="entry name" value="TPR-like_helical_dom_sf"/>
</dbReference>
<dbReference type="Proteomes" id="UP001620408">
    <property type="component" value="Unassembled WGS sequence"/>
</dbReference>
<dbReference type="PROSITE" id="PS51257">
    <property type="entry name" value="PROKAR_LIPOPROTEIN"/>
    <property type="match status" value="1"/>
</dbReference>
<evidence type="ECO:0000259" key="1">
    <source>
        <dbReference type="PROSITE" id="PS51782"/>
    </source>
</evidence>
<proteinExistence type="predicted"/>